<dbReference type="EMBL" id="DTDP01000008">
    <property type="protein sequence ID" value="HGK53434.1"/>
    <property type="molecule type" value="Genomic_DNA"/>
</dbReference>
<evidence type="ECO:0000259" key="1">
    <source>
        <dbReference type="Pfam" id="PF07675"/>
    </source>
</evidence>
<dbReference type="Pfam" id="PF07675">
    <property type="entry name" value="Cleaved_Adhesin"/>
    <property type="match status" value="1"/>
</dbReference>
<dbReference type="Gene3D" id="2.60.120.200">
    <property type="match status" value="1"/>
</dbReference>
<feature type="domain" description="Cleaved adhesin" evidence="1">
    <location>
        <begin position="21"/>
        <end position="100"/>
    </location>
</feature>
<evidence type="ECO:0000313" key="2">
    <source>
        <dbReference type="EMBL" id="HGK53434.1"/>
    </source>
</evidence>
<comment type="caution">
    <text evidence="2">The sequence shown here is derived from an EMBL/GenBank/DDBJ whole genome shotgun (WGS) entry which is preliminary data.</text>
</comment>
<gene>
    <name evidence="2" type="ORF">ENU72_00210</name>
</gene>
<name>A0A7V3ZSQ5_UNCW3</name>
<sequence>MKKIIFLILGVFLLKGEWQIVYQENFEQGLPQGWQAIDGNNDGYKWQIGNPGFYYPPPSYGTKYAYYNDDQAGPGSPPANEILISIAVFINPCDSIRFTYSYGFNTLYFDDILWIKMRKFKDSWSDYFKIDSIYNLGNGVRTISLSNYLPFDSIQFIFHYVDNGGQNYGPGLDNLRVEIKSVNVKEFAYNEEIEKNIQFIDITGRKINFLKKGELFFLKKDKKTMKILILK</sequence>
<proteinExistence type="predicted"/>
<dbReference type="InterPro" id="IPR011628">
    <property type="entry name" value="Cleaved_adhesin"/>
</dbReference>
<dbReference type="NCBIfam" id="NF038128">
    <property type="entry name" value="choice_anch_J"/>
    <property type="match status" value="1"/>
</dbReference>
<protein>
    <recommendedName>
        <fullName evidence="1">Cleaved adhesin domain-containing protein</fullName>
    </recommendedName>
</protein>
<reference evidence="2" key="1">
    <citation type="journal article" date="2020" name="mSystems">
        <title>Genome- and Community-Level Interaction Insights into Carbon Utilization and Element Cycling Functions of Hydrothermarchaeota in Hydrothermal Sediment.</title>
        <authorList>
            <person name="Zhou Z."/>
            <person name="Liu Y."/>
            <person name="Xu W."/>
            <person name="Pan J."/>
            <person name="Luo Z.H."/>
            <person name="Li M."/>
        </authorList>
    </citation>
    <scope>NUCLEOTIDE SEQUENCE [LARGE SCALE GENOMIC DNA]</scope>
    <source>
        <strain evidence="2">SpSt-695</strain>
    </source>
</reference>
<accession>A0A7V3ZSQ5</accession>
<organism evidence="2">
    <name type="scientific">candidate division WOR-3 bacterium</name>
    <dbReference type="NCBI Taxonomy" id="2052148"/>
    <lineage>
        <taxon>Bacteria</taxon>
        <taxon>Bacteria division WOR-3</taxon>
    </lineage>
</organism>
<dbReference type="AlphaFoldDB" id="A0A7V3ZSQ5"/>